<dbReference type="Proteomes" id="UP000003828">
    <property type="component" value="Unassembled WGS sequence"/>
</dbReference>
<evidence type="ECO:0000313" key="2">
    <source>
        <dbReference type="EMBL" id="GAB14948.1"/>
    </source>
</evidence>
<keyword evidence="3" id="KW-1185">Reference proteome</keyword>
<protein>
    <recommendedName>
        <fullName evidence="4">ABC transporter permease protein</fullName>
    </recommendedName>
</protein>
<feature type="transmembrane region" description="Helical" evidence="1">
    <location>
        <begin position="221"/>
        <end position="241"/>
    </location>
</feature>
<evidence type="ECO:0008006" key="4">
    <source>
        <dbReference type="Google" id="ProtNLM"/>
    </source>
</evidence>
<dbReference type="OrthoDB" id="5244396at2"/>
<dbReference type="STRING" id="1077972.ARGLB_080_00120"/>
<feature type="transmembrane region" description="Helical" evidence="1">
    <location>
        <begin position="59"/>
        <end position="78"/>
    </location>
</feature>
<name>H0QQ47_ARTG1</name>
<keyword evidence="1" id="KW-0812">Transmembrane</keyword>
<feature type="transmembrane region" description="Helical" evidence="1">
    <location>
        <begin position="99"/>
        <end position="123"/>
    </location>
</feature>
<evidence type="ECO:0000256" key="1">
    <source>
        <dbReference type="SAM" id="Phobius"/>
    </source>
</evidence>
<sequence length="247" mass="25462">MLNGIASEMTKLRTGHTFLAFMIAGTVFVVVASWGILTSAHEAAAGTALDAVWATTEVIRGWFALSLVIAMFGAYFVARDFAQGTAARSIVMGGGRRAYVISKLASGAVIGAIGAGIGAALSLPSAWLLLLTESLSPSVDHTGWMVLLGCAVVNFAAGIWGVCLGLLVRNTIASLVTVFGLCLVVEPGVQAIAPAAGRLLMTNAMGSLYLDPRSGLLEVPQASIAVLGWLLVLGIGGYLVTLKKDLT</sequence>
<dbReference type="EMBL" id="BAEG01000080">
    <property type="protein sequence ID" value="GAB14948.1"/>
    <property type="molecule type" value="Genomic_DNA"/>
</dbReference>
<accession>H0QQ47</accession>
<feature type="transmembrane region" description="Helical" evidence="1">
    <location>
        <begin position="143"/>
        <end position="168"/>
    </location>
</feature>
<comment type="caution">
    <text evidence="2">The sequence shown here is derived from an EMBL/GenBank/DDBJ whole genome shotgun (WGS) entry which is preliminary data.</text>
</comment>
<keyword evidence="1" id="KW-0472">Membrane</keyword>
<feature type="transmembrane region" description="Helical" evidence="1">
    <location>
        <begin position="175"/>
        <end position="201"/>
    </location>
</feature>
<feature type="transmembrane region" description="Helical" evidence="1">
    <location>
        <begin position="18"/>
        <end position="39"/>
    </location>
</feature>
<reference evidence="2 3" key="1">
    <citation type="submission" date="2011-12" db="EMBL/GenBank/DDBJ databases">
        <title>Whole genome shotgun sequence of Arthrobacter globiformis NBRC 12137.</title>
        <authorList>
            <person name="Miyazawa S."/>
            <person name="Hosoyama A."/>
            <person name="Tsuchikane K."/>
            <person name="Katsumata H."/>
            <person name="Yamazaki S."/>
            <person name="Fujita N."/>
        </authorList>
    </citation>
    <scope>NUCLEOTIDE SEQUENCE [LARGE SCALE GENOMIC DNA]</scope>
    <source>
        <strain evidence="2 3">NBRC 12137</strain>
    </source>
</reference>
<evidence type="ECO:0000313" key="3">
    <source>
        <dbReference type="Proteomes" id="UP000003828"/>
    </source>
</evidence>
<dbReference type="eggNOG" id="ENOG5031CSD">
    <property type="taxonomic scope" value="Bacteria"/>
</dbReference>
<gene>
    <name evidence="2" type="ORF">ARGLB_080_00120</name>
</gene>
<dbReference type="AlphaFoldDB" id="H0QQ47"/>
<keyword evidence="1" id="KW-1133">Transmembrane helix</keyword>
<organism evidence="2 3">
    <name type="scientific">Arthrobacter globiformis (strain ATCC 8010 / DSM 20124 / JCM 1332 / NBRC 12137 / NCIMB 8907 / NRRL B-2979 / 168)</name>
    <dbReference type="NCBI Taxonomy" id="1077972"/>
    <lineage>
        <taxon>Bacteria</taxon>
        <taxon>Bacillati</taxon>
        <taxon>Actinomycetota</taxon>
        <taxon>Actinomycetes</taxon>
        <taxon>Micrococcales</taxon>
        <taxon>Micrococcaceae</taxon>
        <taxon>Arthrobacter</taxon>
    </lineage>
</organism>
<proteinExistence type="predicted"/>